<organism evidence="2 3">
    <name type="scientific">Penicillium arizonense</name>
    <dbReference type="NCBI Taxonomy" id="1835702"/>
    <lineage>
        <taxon>Eukaryota</taxon>
        <taxon>Fungi</taxon>
        <taxon>Dikarya</taxon>
        <taxon>Ascomycota</taxon>
        <taxon>Pezizomycotina</taxon>
        <taxon>Eurotiomycetes</taxon>
        <taxon>Eurotiomycetidae</taxon>
        <taxon>Eurotiales</taxon>
        <taxon>Aspergillaceae</taxon>
        <taxon>Penicillium</taxon>
    </lineage>
</organism>
<evidence type="ECO:0000256" key="1">
    <source>
        <dbReference type="SAM" id="MobiDB-lite"/>
    </source>
</evidence>
<feature type="region of interest" description="Disordered" evidence="1">
    <location>
        <begin position="260"/>
        <end position="409"/>
    </location>
</feature>
<dbReference type="RefSeq" id="XP_022482960.1">
    <property type="nucleotide sequence ID" value="XM_022637165.1"/>
</dbReference>
<feature type="compositionally biased region" description="Pro residues" evidence="1">
    <location>
        <begin position="392"/>
        <end position="403"/>
    </location>
</feature>
<feature type="compositionally biased region" description="Low complexity" evidence="1">
    <location>
        <begin position="181"/>
        <end position="190"/>
    </location>
</feature>
<feature type="region of interest" description="Disordered" evidence="1">
    <location>
        <begin position="447"/>
        <end position="543"/>
    </location>
</feature>
<reference evidence="2 3" key="1">
    <citation type="journal article" date="2016" name="Sci. Rep.">
        <title>Penicillium arizonense, a new, genome sequenced fungal species, reveals a high chemical diversity in secreted metabolites.</title>
        <authorList>
            <person name="Grijseels S."/>
            <person name="Nielsen J.C."/>
            <person name="Randelovic M."/>
            <person name="Nielsen J."/>
            <person name="Nielsen K.F."/>
            <person name="Workman M."/>
            <person name="Frisvad J.C."/>
        </authorList>
    </citation>
    <scope>NUCLEOTIDE SEQUENCE [LARGE SCALE GENOMIC DNA]</scope>
    <source>
        <strain evidence="2 3">CBS 141311</strain>
    </source>
</reference>
<dbReference type="EMBL" id="LXJU01000042">
    <property type="protein sequence ID" value="OGE47501.1"/>
    <property type="molecule type" value="Genomic_DNA"/>
</dbReference>
<feature type="region of interest" description="Disordered" evidence="1">
    <location>
        <begin position="568"/>
        <end position="592"/>
    </location>
</feature>
<feature type="region of interest" description="Disordered" evidence="1">
    <location>
        <begin position="176"/>
        <end position="244"/>
    </location>
</feature>
<proteinExistence type="predicted"/>
<name>A0A1F5L3L3_PENAI</name>
<feature type="compositionally biased region" description="Low complexity" evidence="1">
    <location>
        <begin position="316"/>
        <end position="333"/>
    </location>
</feature>
<sequence length="713" mass="77613">MGALKRLFQAEKNPSRPVTSLGFEGCRVGDPYFHMTVDSPARSHFGDFPSSASQSLDVAHHFDQIEKQFEDLHDSFQRPTSSQSEMPPSGTTDFTASKPQNGRHIDLMDAIFSSERPQTIKSEPVSQPASPYNEDVAERNMTRFLRIQYRNGLASSRILAALYQEDVADRNIAKYSKDSRTSSNLSSRSSPAAPGRVRIPESVRRKARKRDPGKPTWASAENLRTEKPSQDDGSGTSSQRSSNQLLRHQISAPSLSADEGFVPQEEAPPSPVQRLGVPPAYKLGKRWSNTPLPDSPTIPIPMGDSEGAAEAPSVPRSPATISRSSSSTSRSHSPAPPPAPGSKRNVRDLSINTKLASNGRPKITHRAIQPPTPSTGSMKRAPSIAEVMNSPLPVPSPASPPKQSPRFKASELMDLFSKSFTSIPGTHPTYETLQDAIVREINSHEAFRRVPVPAPGPPFTPTPDNDRFAGSNPEPGLLSRNASAKGRLAKKGSFRKHKRNSESRRSISSSVGYDRIRRKVVGSPGRRRHTDAPPPSPGFLDDIQPQEQIAPRLIAGEPITYLDVLRASNELPTSAPNTKIPAASRKRGRSESAGTLATMVHAAPDMPSTPGTIYCMQAHSTPSASDSQEDSDDDDIIHLPSVNMPPPRVQVEGVDENNVRYVIDAASSDEALKLMHWPQRTGRGVNSNAYENSLSPLSPARLQLRSSRSVETY</sequence>
<dbReference type="AlphaFoldDB" id="A0A1F5L3L3"/>
<feature type="compositionally biased region" description="Polar residues" evidence="1">
    <location>
        <begin position="231"/>
        <end position="244"/>
    </location>
</feature>
<evidence type="ECO:0000313" key="3">
    <source>
        <dbReference type="Proteomes" id="UP000177622"/>
    </source>
</evidence>
<comment type="caution">
    <text evidence="2">The sequence shown here is derived from an EMBL/GenBank/DDBJ whole genome shotgun (WGS) entry which is preliminary data.</text>
</comment>
<keyword evidence="3" id="KW-1185">Reference proteome</keyword>
<feature type="region of interest" description="Disordered" evidence="1">
    <location>
        <begin position="74"/>
        <end position="102"/>
    </location>
</feature>
<evidence type="ECO:0000313" key="2">
    <source>
        <dbReference type="EMBL" id="OGE47501.1"/>
    </source>
</evidence>
<dbReference type="GeneID" id="34581899"/>
<feature type="compositionally biased region" description="Polar residues" evidence="1">
    <location>
        <begin position="77"/>
        <end position="100"/>
    </location>
</feature>
<dbReference type="OrthoDB" id="4524386at2759"/>
<dbReference type="Proteomes" id="UP000177622">
    <property type="component" value="Unassembled WGS sequence"/>
</dbReference>
<feature type="compositionally biased region" description="Pro residues" evidence="1">
    <location>
        <begin position="452"/>
        <end position="461"/>
    </location>
</feature>
<feature type="compositionally biased region" description="Basic residues" evidence="1">
    <location>
        <begin position="487"/>
        <end position="499"/>
    </location>
</feature>
<gene>
    <name evidence="2" type="ORF">PENARI_c042G05410</name>
</gene>
<protein>
    <submittedName>
        <fullName evidence="2">Uncharacterized protein</fullName>
    </submittedName>
</protein>
<accession>A0A1F5L3L3</accession>
<feature type="compositionally biased region" description="Basic residues" evidence="1">
    <location>
        <begin position="516"/>
        <end position="529"/>
    </location>
</feature>